<feature type="compositionally biased region" description="Low complexity" evidence="1">
    <location>
        <begin position="29"/>
        <end position="48"/>
    </location>
</feature>
<protein>
    <recommendedName>
        <fullName evidence="4">Helix-turn-helix domain-containing protein</fullName>
    </recommendedName>
</protein>
<dbReference type="RefSeq" id="WP_094363699.1">
    <property type="nucleotide sequence ID" value="NZ_NMVQ01000012.1"/>
</dbReference>
<reference evidence="2 3" key="1">
    <citation type="submission" date="2017-07" db="EMBL/GenBank/DDBJ databases">
        <title>Draft whole genome sequences of clinical Proprionibacteriaceae strains.</title>
        <authorList>
            <person name="Bernier A.-M."/>
            <person name="Bernard K."/>
            <person name="Domingo M.-C."/>
        </authorList>
    </citation>
    <scope>NUCLEOTIDE SEQUENCE [LARGE SCALE GENOMIC DNA]</scope>
    <source>
        <strain evidence="2 3">NML 130396</strain>
    </source>
</reference>
<dbReference type="EMBL" id="NMVQ01000012">
    <property type="protein sequence ID" value="OYO21956.1"/>
    <property type="molecule type" value="Genomic_DNA"/>
</dbReference>
<dbReference type="Proteomes" id="UP000216311">
    <property type="component" value="Unassembled WGS sequence"/>
</dbReference>
<accession>A0A255H433</accession>
<dbReference type="OrthoDB" id="9803128at2"/>
<feature type="compositionally biased region" description="Basic residues" evidence="1">
    <location>
        <begin position="13"/>
        <end position="28"/>
    </location>
</feature>
<name>A0A255H433_9ACTN</name>
<evidence type="ECO:0000256" key="1">
    <source>
        <dbReference type="SAM" id="MobiDB-lite"/>
    </source>
</evidence>
<gene>
    <name evidence="2" type="ORF">CGZ93_08450</name>
</gene>
<organism evidence="2 3">
    <name type="scientific">Enemella dayhoffiae</name>
    <dbReference type="NCBI Taxonomy" id="2016507"/>
    <lineage>
        <taxon>Bacteria</taxon>
        <taxon>Bacillati</taxon>
        <taxon>Actinomycetota</taxon>
        <taxon>Actinomycetes</taxon>
        <taxon>Propionibacteriales</taxon>
        <taxon>Propionibacteriaceae</taxon>
        <taxon>Enemella</taxon>
    </lineage>
</organism>
<evidence type="ECO:0000313" key="2">
    <source>
        <dbReference type="EMBL" id="OYO21956.1"/>
    </source>
</evidence>
<dbReference type="AlphaFoldDB" id="A0A255H433"/>
<comment type="caution">
    <text evidence="2">The sequence shown here is derived from an EMBL/GenBank/DDBJ whole genome shotgun (WGS) entry which is preliminary data.</text>
</comment>
<sequence length="215" mass="23418">MPQNRGNGTTKAPTRRRTATKKAARKSARANATKKTVAQVAKKAAGVTPRAATGPSQRTSRDQAGPFARLGRQDGIAQVRQAATMLRATDRLRRILERKMAHRLDEHGHSQREIADALGTNQPAVHRMLKIPTKSSIETPEEIILRATVTGSDRDELVRNLAKYPYTFGAVAPYPFEGTTPGTWDQIETAALMGYLSTSEFERICAAVEPPSTAG</sequence>
<keyword evidence="3" id="KW-1185">Reference proteome</keyword>
<evidence type="ECO:0000313" key="3">
    <source>
        <dbReference type="Proteomes" id="UP000216311"/>
    </source>
</evidence>
<proteinExistence type="predicted"/>
<evidence type="ECO:0008006" key="4">
    <source>
        <dbReference type="Google" id="ProtNLM"/>
    </source>
</evidence>
<feature type="region of interest" description="Disordered" evidence="1">
    <location>
        <begin position="1"/>
        <end position="67"/>
    </location>
</feature>